<keyword evidence="4" id="KW-0238">DNA-binding</keyword>
<dbReference type="PROSITE" id="PS00688">
    <property type="entry name" value="SIGMA54_INTERACT_3"/>
    <property type="match status" value="1"/>
</dbReference>
<dbReference type="InterPro" id="IPR003593">
    <property type="entry name" value="AAA+_ATPase"/>
</dbReference>
<evidence type="ECO:0000256" key="3">
    <source>
        <dbReference type="ARBA" id="ARBA00023015"/>
    </source>
</evidence>
<dbReference type="Pfam" id="PF00158">
    <property type="entry name" value="Sigma54_activat"/>
    <property type="match status" value="1"/>
</dbReference>
<dbReference type="GO" id="GO:0005524">
    <property type="term" value="F:ATP binding"/>
    <property type="evidence" value="ECO:0007669"/>
    <property type="project" value="UniProtKB-KW"/>
</dbReference>
<dbReference type="InterPro" id="IPR009057">
    <property type="entry name" value="Homeodomain-like_sf"/>
</dbReference>
<evidence type="ECO:0000259" key="6">
    <source>
        <dbReference type="PROSITE" id="PS50006"/>
    </source>
</evidence>
<evidence type="ECO:0000313" key="9">
    <source>
        <dbReference type="Proteomes" id="UP000249061"/>
    </source>
</evidence>
<sequence>MKTEGITDLIGDGAPRPVRIEVVAGPARPPPLVRDTGTLTAGSHRTCDLVLDDGSVSRQHARLELLGDGVRVVDLGSTNGVKYLGARLREAVVPLGGEVHLGRSVLRFTAADGDASGQRTHLGQLHGVSPAMQALFDRIEPLARAPTNVLILGETGTGKGAVAQTLHQLAPQSRRPFVVFDCGAVNPNLIESALFGHAKGAFTGADDARAGAFEQALEGTLFLDEIGELPLDLQPKLLRALDSRDFCRVGEGLRRKLTCRFVAATHRDLEALVKAGRFRADLFFRLSQAVLHVPPLRHRREDVPLLVRELLERRGASLSSLSAHTLAALAAERWPGNVRELDNALARALTLGDFRPNQTATPERATFTEARDAVVDAFEREYLEALIRQHDGNLSAVARAANLARSQLYRLLEKHGLQQKP</sequence>
<evidence type="ECO:0000313" key="8">
    <source>
        <dbReference type="EMBL" id="PZR03766.1"/>
    </source>
</evidence>
<dbReference type="PANTHER" id="PTHR32071:SF117">
    <property type="entry name" value="PTS-DEPENDENT DIHYDROXYACETONE KINASE OPERON REGULATORY PROTEIN-RELATED"/>
    <property type="match status" value="1"/>
</dbReference>
<dbReference type="Proteomes" id="UP000249061">
    <property type="component" value="Unassembled WGS sequence"/>
</dbReference>
<dbReference type="PROSITE" id="PS00675">
    <property type="entry name" value="SIGMA54_INTERACT_1"/>
    <property type="match status" value="1"/>
</dbReference>
<evidence type="ECO:0000256" key="2">
    <source>
        <dbReference type="ARBA" id="ARBA00022840"/>
    </source>
</evidence>
<dbReference type="SMART" id="SM00240">
    <property type="entry name" value="FHA"/>
    <property type="match status" value="1"/>
</dbReference>
<feature type="domain" description="Sigma-54 factor interaction" evidence="7">
    <location>
        <begin position="125"/>
        <end position="350"/>
    </location>
</feature>
<feature type="domain" description="FHA" evidence="6">
    <location>
        <begin position="39"/>
        <end position="88"/>
    </location>
</feature>
<dbReference type="SUPFAM" id="SSF49879">
    <property type="entry name" value="SMAD/FHA domain"/>
    <property type="match status" value="1"/>
</dbReference>
<dbReference type="InterPro" id="IPR002078">
    <property type="entry name" value="Sigma_54_int"/>
</dbReference>
<protein>
    <submittedName>
        <fullName evidence="8">AAA family ATPase</fullName>
    </submittedName>
</protein>
<dbReference type="SUPFAM" id="SSF46689">
    <property type="entry name" value="Homeodomain-like"/>
    <property type="match status" value="1"/>
</dbReference>
<evidence type="ECO:0000256" key="1">
    <source>
        <dbReference type="ARBA" id="ARBA00022741"/>
    </source>
</evidence>
<dbReference type="GO" id="GO:0006355">
    <property type="term" value="P:regulation of DNA-templated transcription"/>
    <property type="evidence" value="ECO:0007669"/>
    <property type="project" value="InterPro"/>
</dbReference>
<dbReference type="Gene3D" id="1.10.10.60">
    <property type="entry name" value="Homeodomain-like"/>
    <property type="match status" value="1"/>
</dbReference>
<keyword evidence="1" id="KW-0547">Nucleotide-binding</keyword>
<organism evidence="8 9">
    <name type="scientific">Archangium gephyra</name>
    <dbReference type="NCBI Taxonomy" id="48"/>
    <lineage>
        <taxon>Bacteria</taxon>
        <taxon>Pseudomonadati</taxon>
        <taxon>Myxococcota</taxon>
        <taxon>Myxococcia</taxon>
        <taxon>Myxococcales</taxon>
        <taxon>Cystobacterineae</taxon>
        <taxon>Archangiaceae</taxon>
        <taxon>Archangium</taxon>
    </lineage>
</organism>
<dbReference type="Pfam" id="PF02954">
    <property type="entry name" value="HTH_8"/>
    <property type="match status" value="1"/>
</dbReference>
<dbReference type="InterPro" id="IPR002197">
    <property type="entry name" value="HTH_Fis"/>
</dbReference>
<evidence type="ECO:0000259" key="7">
    <source>
        <dbReference type="PROSITE" id="PS50045"/>
    </source>
</evidence>
<accession>A0A2W5SW52</accession>
<name>A0A2W5SW52_9BACT</name>
<dbReference type="InterPro" id="IPR058031">
    <property type="entry name" value="AAA_lid_NorR"/>
</dbReference>
<dbReference type="CDD" id="cd00060">
    <property type="entry name" value="FHA"/>
    <property type="match status" value="1"/>
</dbReference>
<dbReference type="SUPFAM" id="SSF52540">
    <property type="entry name" value="P-loop containing nucleoside triphosphate hydrolases"/>
    <property type="match status" value="1"/>
</dbReference>
<dbReference type="GO" id="GO:0043565">
    <property type="term" value="F:sequence-specific DNA binding"/>
    <property type="evidence" value="ECO:0007669"/>
    <property type="project" value="InterPro"/>
</dbReference>
<dbReference type="CDD" id="cd00009">
    <property type="entry name" value="AAA"/>
    <property type="match status" value="1"/>
</dbReference>
<dbReference type="FunFam" id="3.40.50.300:FF:000006">
    <property type="entry name" value="DNA-binding transcriptional regulator NtrC"/>
    <property type="match status" value="1"/>
</dbReference>
<evidence type="ECO:0000256" key="5">
    <source>
        <dbReference type="ARBA" id="ARBA00023163"/>
    </source>
</evidence>
<dbReference type="InterPro" id="IPR032030">
    <property type="entry name" value="YscD_cytoplasmic_dom"/>
</dbReference>
<proteinExistence type="predicted"/>
<evidence type="ECO:0000256" key="4">
    <source>
        <dbReference type="ARBA" id="ARBA00023125"/>
    </source>
</evidence>
<dbReference type="InterPro" id="IPR008984">
    <property type="entry name" value="SMAD_FHA_dom_sf"/>
</dbReference>
<dbReference type="Gene3D" id="3.40.50.300">
    <property type="entry name" value="P-loop containing nucleotide triphosphate hydrolases"/>
    <property type="match status" value="1"/>
</dbReference>
<dbReference type="Pfam" id="PF25601">
    <property type="entry name" value="AAA_lid_14"/>
    <property type="match status" value="1"/>
</dbReference>
<keyword evidence="2" id="KW-0067">ATP-binding</keyword>
<dbReference type="InterPro" id="IPR025944">
    <property type="entry name" value="Sigma_54_int_dom_CS"/>
</dbReference>
<dbReference type="SMART" id="SM00382">
    <property type="entry name" value="AAA"/>
    <property type="match status" value="1"/>
</dbReference>
<keyword evidence="5" id="KW-0804">Transcription</keyword>
<dbReference type="Gene3D" id="2.60.200.20">
    <property type="match status" value="1"/>
</dbReference>
<dbReference type="PROSITE" id="PS50045">
    <property type="entry name" value="SIGMA54_INTERACT_4"/>
    <property type="match status" value="1"/>
</dbReference>
<dbReference type="InterPro" id="IPR000253">
    <property type="entry name" value="FHA_dom"/>
</dbReference>
<reference evidence="8 9" key="1">
    <citation type="submission" date="2017-08" db="EMBL/GenBank/DDBJ databases">
        <title>Infants hospitalized years apart are colonized by the same room-sourced microbial strains.</title>
        <authorList>
            <person name="Brooks B."/>
            <person name="Olm M.R."/>
            <person name="Firek B.A."/>
            <person name="Baker R."/>
            <person name="Thomas B.C."/>
            <person name="Morowitz M.J."/>
            <person name="Banfield J.F."/>
        </authorList>
    </citation>
    <scope>NUCLEOTIDE SEQUENCE [LARGE SCALE GENOMIC DNA]</scope>
    <source>
        <strain evidence="8">S2_003_000_R2_14</strain>
    </source>
</reference>
<gene>
    <name evidence="8" type="ORF">DI536_35515</name>
</gene>
<comment type="caution">
    <text evidence="8">The sequence shown here is derived from an EMBL/GenBank/DDBJ whole genome shotgun (WGS) entry which is preliminary data.</text>
</comment>
<keyword evidence="3" id="KW-0805">Transcription regulation</keyword>
<dbReference type="Pfam" id="PF16697">
    <property type="entry name" value="Yop-YscD_cpl"/>
    <property type="match status" value="1"/>
</dbReference>
<dbReference type="Gene3D" id="1.10.8.60">
    <property type="match status" value="1"/>
</dbReference>
<dbReference type="InterPro" id="IPR025662">
    <property type="entry name" value="Sigma_54_int_dom_ATP-bd_1"/>
</dbReference>
<dbReference type="InterPro" id="IPR027417">
    <property type="entry name" value="P-loop_NTPase"/>
</dbReference>
<dbReference type="EMBL" id="QFQP01000073">
    <property type="protein sequence ID" value="PZR03766.1"/>
    <property type="molecule type" value="Genomic_DNA"/>
</dbReference>
<dbReference type="PROSITE" id="PS50006">
    <property type="entry name" value="FHA_DOMAIN"/>
    <property type="match status" value="1"/>
</dbReference>
<dbReference type="PANTHER" id="PTHR32071">
    <property type="entry name" value="TRANSCRIPTIONAL REGULATORY PROTEIN"/>
    <property type="match status" value="1"/>
</dbReference>
<dbReference type="AlphaFoldDB" id="A0A2W5SW52"/>